<dbReference type="Gene3D" id="3.40.50.80">
    <property type="entry name" value="Nucleotide-binding domain of ferredoxin-NADP reductase (FNR) module"/>
    <property type="match status" value="1"/>
</dbReference>
<dbReference type="InterPro" id="IPR004030">
    <property type="entry name" value="NOS_N"/>
</dbReference>
<evidence type="ECO:0000259" key="14">
    <source>
        <dbReference type="PROSITE" id="PS50902"/>
    </source>
</evidence>
<dbReference type="SUPFAM" id="SSF56512">
    <property type="entry name" value="Nitric oxide (NO) synthase oxygenase domain"/>
    <property type="match status" value="1"/>
</dbReference>
<evidence type="ECO:0000256" key="1">
    <source>
        <dbReference type="ARBA" id="ARBA00001917"/>
    </source>
</evidence>
<dbReference type="InterPro" id="IPR044940">
    <property type="entry name" value="NOS_dom_2"/>
</dbReference>
<keyword evidence="12" id="KW-0560">Oxidoreductase</keyword>
<dbReference type="InterPro" id="IPR001094">
    <property type="entry name" value="Flavdoxin-like"/>
</dbReference>
<keyword evidence="13" id="KW-0408">Iron</keyword>
<reference evidence="16 17" key="1">
    <citation type="submission" date="2019-07" db="EMBL/GenBank/DDBJ databases">
        <title>Genomics analysis of Aphanomyces spp. identifies a new class of oomycete effector associated with host adaptation.</title>
        <authorList>
            <person name="Gaulin E."/>
        </authorList>
    </citation>
    <scope>NUCLEOTIDE SEQUENCE [LARGE SCALE GENOMIC DNA]</scope>
    <source>
        <strain evidence="16 17">ATCC 201684</strain>
    </source>
</reference>
<dbReference type="PROSITE" id="PS51384">
    <property type="entry name" value="FAD_FR"/>
    <property type="match status" value="1"/>
</dbReference>
<keyword evidence="11" id="KW-0112">Calmodulin-binding</keyword>
<gene>
    <name evidence="16" type="ORF">Ae201684_004188</name>
</gene>
<dbReference type="AlphaFoldDB" id="A0A6G0XJQ3"/>
<dbReference type="Pfam" id="PF00175">
    <property type="entry name" value="NAD_binding_1"/>
    <property type="match status" value="1"/>
</dbReference>
<dbReference type="InterPro" id="IPR023173">
    <property type="entry name" value="NADPH_Cyt_P450_Rdtase_alpha"/>
</dbReference>
<keyword evidence="9" id="KW-0274">FAD</keyword>
<evidence type="ECO:0000256" key="9">
    <source>
        <dbReference type="ARBA" id="ARBA00022827"/>
    </source>
</evidence>
<dbReference type="Gene3D" id="3.90.440.10">
    <property type="entry name" value="Nitric Oxide Synthase,Heme Domain,Chain A domain 2"/>
    <property type="match status" value="1"/>
</dbReference>
<accession>A0A6G0XJQ3</accession>
<keyword evidence="17" id="KW-1185">Reference proteome</keyword>
<dbReference type="InterPro" id="IPR017927">
    <property type="entry name" value="FAD-bd_FR_type"/>
</dbReference>
<keyword evidence="8" id="KW-0479">Metal-binding</keyword>
<dbReference type="InterPro" id="IPR044944">
    <property type="entry name" value="NOS_dom_3"/>
</dbReference>
<comment type="similarity">
    <text evidence="3">Belongs to the NOS family.</text>
</comment>
<dbReference type="SUPFAM" id="SSF52218">
    <property type="entry name" value="Flavoproteins"/>
    <property type="match status" value="1"/>
</dbReference>
<evidence type="ECO:0000256" key="4">
    <source>
        <dbReference type="ARBA" id="ARBA00012989"/>
    </source>
</evidence>
<evidence type="ECO:0000256" key="12">
    <source>
        <dbReference type="ARBA" id="ARBA00023002"/>
    </source>
</evidence>
<dbReference type="Gene3D" id="3.90.1230.10">
    <property type="entry name" value="Nitric Oxide Synthase, Chain A, domain 3"/>
    <property type="match status" value="1"/>
</dbReference>
<dbReference type="EMBL" id="VJMJ01000052">
    <property type="protein sequence ID" value="KAF0740454.1"/>
    <property type="molecule type" value="Genomic_DNA"/>
</dbReference>
<dbReference type="PRINTS" id="PR00369">
    <property type="entry name" value="FLAVODOXIN"/>
</dbReference>
<evidence type="ECO:0000256" key="6">
    <source>
        <dbReference type="ARBA" id="ARBA00022630"/>
    </source>
</evidence>
<dbReference type="PANTHER" id="PTHR43410">
    <property type="entry name" value="NITRIC OXIDE SYNTHASE OXYGENASE"/>
    <property type="match status" value="1"/>
</dbReference>
<dbReference type="VEuPathDB" id="FungiDB:AeMF1_014820"/>
<evidence type="ECO:0000256" key="10">
    <source>
        <dbReference type="ARBA" id="ARBA00022857"/>
    </source>
</evidence>
<dbReference type="InterPro" id="IPR001433">
    <property type="entry name" value="OxRdtase_FAD/NAD-bd"/>
</dbReference>
<evidence type="ECO:0000313" key="16">
    <source>
        <dbReference type="EMBL" id="KAF0740454.1"/>
    </source>
</evidence>
<keyword evidence="10" id="KW-0521">NADP</keyword>
<evidence type="ECO:0000256" key="2">
    <source>
        <dbReference type="ARBA" id="ARBA00001974"/>
    </source>
</evidence>
<proteinExistence type="inferred from homology"/>
<evidence type="ECO:0000256" key="3">
    <source>
        <dbReference type="ARBA" id="ARBA00006267"/>
    </source>
</evidence>
<comment type="cofactor">
    <cofactor evidence="2">
        <name>FAD</name>
        <dbReference type="ChEBI" id="CHEBI:57692"/>
    </cofactor>
</comment>
<feature type="domain" description="Flavodoxin-like" evidence="14">
    <location>
        <begin position="444"/>
        <end position="584"/>
    </location>
</feature>
<dbReference type="PANTHER" id="PTHR43410:SF1">
    <property type="entry name" value="NITRIC OXIDE SYNTHASE"/>
    <property type="match status" value="1"/>
</dbReference>
<dbReference type="Pfam" id="PF02898">
    <property type="entry name" value="NO_synthase"/>
    <property type="match status" value="1"/>
</dbReference>
<dbReference type="InterPro" id="IPR039261">
    <property type="entry name" value="FNR_nucleotide-bd"/>
</dbReference>
<keyword evidence="5" id="KW-0349">Heme</keyword>
<dbReference type="Gene3D" id="1.20.990.10">
    <property type="entry name" value="NADPH-cytochrome p450 Reductase, Chain A, domain 3"/>
    <property type="match status" value="1"/>
</dbReference>
<evidence type="ECO:0000256" key="7">
    <source>
        <dbReference type="ARBA" id="ARBA00022643"/>
    </source>
</evidence>
<dbReference type="PRINTS" id="PR00371">
    <property type="entry name" value="FPNCR"/>
</dbReference>
<evidence type="ECO:0000259" key="15">
    <source>
        <dbReference type="PROSITE" id="PS51384"/>
    </source>
</evidence>
<dbReference type="GO" id="GO:0004517">
    <property type="term" value="F:nitric-oxide synthase activity"/>
    <property type="evidence" value="ECO:0007669"/>
    <property type="project" value="UniProtKB-EC"/>
</dbReference>
<dbReference type="InterPro" id="IPR029039">
    <property type="entry name" value="Flavoprotein-like_sf"/>
</dbReference>
<dbReference type="GO" id="GO:0006809">
    <property type="term" value="P:nitric oxide biosynthetic process"/>
    <property type="evidence" value="ECO:0007669"/>
    <property type="project" value="InterPro"/>
</dbReference>
<dbReference type="InterPro" id="IPR017938">
    <property type="entry name" value="Riboflavin_synthase-like_b-brl"/>
</dbReference>
<dbReference type="Pfam" id="PF00667">
    <property type="entry name" value="FAD_binding_1"/>
    <property type="match status" value="1"/>
</dbReference>
<evidence type="ECO:0000256" key="11">
    <source>
        <dbReference type="ARBA" id="ARBA00022860"/>
    </source>
</evidence>
<evidence type="ECO:0000256" key="8">
    <source>
        <dbReference type="ARBA" id="ARBA00022723"/>
    </source>
</evidence>
<comment type="cofactor">
    <cofactor evidence="1">
        <name>FMN</name>
        <dbReference type="ChEBI" id="CHEBI:58210"/>
    </cofactor>
</comment>
<dbReference type="Gene3D" id="3.40.50.360">
    <property type="match status" value="1"/>
</dbReference>
<keyword evidence="6" id="KW-0285">Flavoprotein</keyword>
<comment type="caution">
    <text evidence="16">The sequence shown here is derived from an EMBL/GenBank/DDBJ whole genome shotgun (WGS) entry which is preliminary data.</text>
</comment>
<dbReference type="GO" id="GO:0005516">
    <property type="term" value="F:calmodulin binding"/>
    <property type="evidence" value="ECO:0007669"/>
    <property type="project" value="UniProtKB-KW"/>
</dbReference>
<dbReference type="Pfam" id="PF00258">
    <property type="entry name" value="Flavodoxin_1"/>
    <property type="match status" value="1"/>
</dbReference>
<dbReference type="PROSITE" id="PS50902">
    <property type="entry name" value="FLAVODOXIN_LIKE"/>
    <property type="match status" value="1"/>
</dbReference>
<dbReference type="InterPro" id="IPR001709">
    <property type="entry name" value="Flavoprot_Pyr_Nucl_cyt_Rdtase"/>
</dbReference>
<dbReference type="GO" id="GO:0046872">
    <property type="term" value="F:metal ion binding"/>
    <property type="evidence" value="ECO:0007669"/>
    <property type="project" value="UniProtKB-KW"/>
</dbReference>
<dbReference type="SUPFAM" id="SSF52343">
    <property type="entry name" value="Ferredoxin reductase-like, C-terminal NADP-linked domain"/>
    <property type="match status" value="1"/>
</dbReference>
<dbReference type="InterPro" id="IPR008254">
    <property type="entry name" value="Flavodoxin/NO_synth"/>
</dbReference>
<dbReference type="InterPro" id="IPR036119">
    <property type="entry name" value="NOS_N_sf"/>
</dbReference>
<dbReference type="SUPFAM" id="SSF63380">
    <property type="entry name" value="Riboflavin synthase domain-like"/>
    <property type="match status" value="1"/>
</dbReference>
<feature type="domain" description="FAD-binding FR-type" evidence="15">
    <location>
        <begin position="617"/>
        <end position="851"/>
    </location>
</feature>
<dbReference type="EC" id="1.14.13.39" evidence="4"/>
<keyword evidence="7" id="KW-0288">FMN</keyword>
<dbReference type="Gene3D" id="2.40.30.10">
    <property type="entry name" value="Translation factors"/>
    <property type="match status" value="1"/>
</dbReference>
<dbReference type="Gene3D" id="3.90.340.10">
    <property type="entry name" value="Nitric Oxide Synthase, Chain A, domain 1"/>
    <property type="match status" value="1"/>
</dbReference>
<dbReference type="Proteomes" id="UP000481153">
    <property type="component" value="Unassembled WGS sequence"/>
</dbReference>
<dbReference type="InterPro" id="IPR003097">
    <property type="entry name" value="CysJ-like_FAD-binding"/>
</dbReference>
<name>A0A6G0XJQ3_9STRA</name>
<protein>
    <recommendedName>
        <fullName evidence="4">nitric-oxide synthase (NADPH)</fullName>
        <ecNumber evidence="4">1.14.13.39</ecNumber>
    </recommendedName>
</protein>
<dbReference type="InterPro" id="IPR050607">
    <property type="entry name" value="NOS"/>
</dbReference>
<evidence type="ECO:0000256" key="13">
    <source>
        <dbReference type="ARBA" id="ARBA00023004"/>
    </source>
</evidence>
<organism evidence="16 17">
    <name type="scientific">Aphanomyces euteiches</name>
    <dbReference type="NCBI Taxonomy" id="100861"/>
    <lineage>
        <taxon>Eukaryota</taxon>
        <taxon>Sar</taxon>
        <taxon>Stramenopiles</taxon>
        <taxon>Oomycota</taxon>
        <taxon>Saprolegniomycetes</taxon>
        <taxon>Saprolegniales</taxon>
        <taxon>Verrucalvaceae</taxon>
        <taxon>Aphanomyces</taxon>
    </lineage>
</organism>
<evidence type="ECO:0000313" key="17">
    <source>
        <dbReference type="Proteomes" id="UP000481153"/>
    </source>
</evidence>
<evidence type="ECO:0000256" key="5">
    <source>
        <dbReference type="ARBA" id="ARBA00022617"/>
    </source>
</evidence>
<dbReference type="InterPro" id="IPR044943">
    <property type="entry name" value="NOS_dom_1"/>
</dbReference>
<sequence length="984" mass="108276">MSGSIPSGCPFPVNNYAARETVAFDPAKLDGHTLYGVGYDNKTCQGAMMDMTNQPRMNPHRSADQVWKEASSRASAAVQASILATGTYFQTRDELEYGVRLSWRNASRCIMRVQWKNIQLIDARGPDEHHQVTSKEIFERCVEHLEKAISTDADGNRIISSYMTVFPQLLPGQESGNCKIWNSQLLRFAGYLQPDGSVLGDPDSVELTEAAIHLGWTPPLHKSPFDFLPLVAQGNVRGSAPIVADYPERAKVLVDITHPEYPAMAELKLRWFAVPAISNFCLDVGGLQYPCSPFNGWFMDSEVASRNLADVQRYNVLEDVGRALRLDVRAPRAQWQDRAALELNAAVLHSFQRQQLTIVDHHTASDSFVRHHAKEMQTRGFCPADWVWLTPPIGGATTSIFHQEMVNFCIKPTFLTPDHTISHLLEHPKNAKGHAASNHSTRPVRIYYGSETGNCEAFAQALHKTLDPLHVVAFGPLNDFDLAALAADQTKSSLVVVTSTFGAGGPPANAKTFCDRLASFQGDLSHVQAYVFGLGSTNYASFNACAIAIAAHLKRPRAVLAVQGVGDETKDSVGAFESFVSNVAKDHDLLLPQHKTNKVSVEWSPTPLGSTTLPAADHIFQGRLLPPVPLTTNVHREAIEYSFAVPPSTVSYAEGDHVAVLCENDPQTVAAVHEALKLNGDLYVKHSNEYAPVFLKGGYTWRDILRDHVDLSGPVSLAFTQLAAEYASSGTEAKIELQFYSLSEASHAKWIHETATSVGDFLVKYAAVVNKMPFEELVLLLPRLTPRLYSISSSPNMDKDTIAITIRMAYISAAYNARPPRRGVCSNYLATRPPNATVRLYVSSCPMFRLDPVRPTIWIANGTGIAPFRSFWRAAKPADAPPRVFYYGCRDPTDFLYRDEAKPGVDHMAVALSRSPSHPKQHIDDILLADAERLQSLIAAGAKVYVCGSKGAAANVRKALEQVVKHVHVIDAMVQKGLYVEDVF</sequence>
<dbReference type="GO" id="GO:0010181">
    <property type="term" value="F:FMN binding"/>
    <property type="evidence" value="ECO:0007669"/>
    <property type="project" value="InterPro"/>
</dbReference>